<evidence type="ECO:0000313" key="3">
    <source>
        <dbReference type="Proteomes" id="UP000247555"/>
    </source>
</evidence>
<reference evidence="2 3" key="1">
    <citation type="submission" date="2018-05" db="EMBL/GenBank/DDBJ databases">
        <title>Genomic Encyclopedia of Type Strains, Phase IV (KMG-IV): sequencing the most valuable type-strain genomes for metagenomic binning, comparative biology and taxonomic classification.</title>
        <authorList>
            <person name="Goeker M."/>
        </authorList>
    </citation>
    <scope>NUCLEOTIDE SEQUENCE [LARGE SCALE GENOMIC DNA]</scope>
    <source>
        <strain evidence="2 3">DSM 29661</strain>
    </source>
</reference>
<dbReference type="Gene3D" id="3.40.50.2000">
    <property type="entry name" value="Glycogen Phosphorylase B"/>
    <property type="match status" value="2"/>
</dbReference>
<proteinExistence type="predicted"/>
<keyword evidence="3" id="KW-1185">Reference proteome</keyword>
<dbReference type="Pfam" id="PF13692">
    <property type="entry name" value="Glyco_trans_1_4"/>
    <property type="match status" value="1"/>
</dbReference>
<evidence type="ECO:0000259" key="1">
    <source>
        <dbReference type="Pfam" id="PF13439"/>
    </source>
</evidence>
<dbReference type="SUPFAM" id="SSF53756">
    <property type="entry name" value="UDP-Glycosyltransferase/glycogen phosphorylase"/>
    <property type="match status" value="1"/>
</dbReference>
<comment type="caution">
    <text evidence="2">The sequence shown here is derived from an EMBL/GenBank/DDBJ whole genome shotgun (WGS) entry which is preliminary data.</text>
</comment>
<feature type="domain" description="Glycosyltransferase subfamily 4-like N-terminal" evidence="1">
    <location>
        <begin position="5"/>
        <end position="159"/>
    </location>
</feature>
<sequence length="362" mass="39701">MALFRVLNALRPHGVETVVVSIMAIQGDHFPTMGLDVRSLDMPRARLNRHALAKLRDIVRAFQPDLIQGWMYHSNVLAHLARRFMPAGHRPPLAIAIRGSLTLFAEEKRLTRWIIRLDAWLSRWAERVLYVSRLAHRQHNEFGYAAAQAMVIPNGFDCQKFTPDPTARARLRQELGLSDNARLIGLVASWQPLKNHRGLLAAVASLAERYPDVHVVCAGRGVSLANPAAAEAIPPSIRARVHLLGERGDIASINSALDIATNVSHAEAFPNVVGEAMACGTPMVVTDVGDSAWILDGCGEVVSPGDDAALAGALARLLDMPAEQRQALGARARQRIIDHFSLESVALSYLREWQALLAHRKG</sequence>
<dbReference type="GO" id="GO:0016757">
    <property type="term" value="F:glycosyltransferase activity"/>
    <property type="evidence" value="ECO:0007669"/>
    <property type="project" value="UniProtKB-ARBA"/>
</dbReference>
<dbReference type="InterPro" id="IPR028098">
    <property type="entry name" value="Glyco_trans_4-like_N"/>
</dbReference>
<dbReference type="AlphaFoldDB" id="A0A318KL27"/>
<keyword evidence="2" id="KW-0808">Transferase</keyword>
<dbReference type="PANTHER" id="PTHR12526:SF630">
    <property type="entry name" value="GLYCOSYLTRANSFERASE"/>
    <property type="match status" value="1"/>
</dbReference>
<name>A0A318KL27_9NEIS</name>
<organism evidence="2 3">
    <name type="scientific">Rivihabitans pingtungensis</name>
    <dbReference type="NCBI Taxonomy" id="1054498"/>
    <lineage>
        <taxon>Bacteria</taxon>
        <taxon>Pseudomonadati</taxon>
        <taxon>Pseudomonadota</taxon>
        <taxon>Betaproteobacteria</taxon>
        <taxon>Neisseriales</taxon>
        <taxon>Aquaspirillaceae</taxon>
        <taxon>Rivihabitans</taxon>
    </lineage>
</organism>
<accession>A0A318KL27</accession>
<dbReference type="Pfam" id="PF13439">
    <property type="entry name" value="Glyco_transf_4"/>
    <property type="match status" value="1"/>
</dbReference>
<dbReference type="Proteomes" id="UP000247555">
    <property type="component" value="Unassembled WGS sequence"/>
</dbReference>
<evidence type="ECO:0000313" key="2">
    <source>
        <dbReference type="EMBL" id="PXX78439.1"/>
    </source>
</evidence>
<dbReference type="EMBL" id="QJKI01000011">
    <property type="protein sequence ID" value="PXX78439.1"/>
    <property type="molecule type" value="Genomic_DNA"/>
</dbReference>
<protein>
    <submittedName>
        <fullName evidence="2">Glycosyltransferase involved in cell wall biosynthesis</fullName>
    </submittedName>
</protein>
<gene>
    <name evidence="2" type="ORF">DFR34_11173</name>
</gene>
<dbReference type="PANTHER" id="PTHR12526">
    <property type="entry name" value="GLYCOSYLTRANSFERASE"/>
    <property type="match status" value="1"/>
</dbReference>